<gene>
    <name evidence="1" type="ORF">LTR37_012891</name>
</gene>
<name>A0ACC3MY16_9PEZI</name>
<protein>
    <submittedName>
        <fullName evidence="1">Uncharacterized protein</fullName>
    </submittedName>
</protein>
<comment type="caution">
    <text evidence="1">The sequence shown here is derived from an EMBL/GenBank/DDBJ whole genome shotgun (WGS) entry which is preliminary data.</text>
</comment>
<keyword evidence="2" id="KW-1185">Reference proteome</keyword>
<dbReference type="Proteomes" id="UP001281147">
    <property type="component" value="Unassembled WGS sequence"/>
</dbReference>
<organism evidence="1 2">
    <name type="scientific">Vermiconidia calcicola</name>
    <dbReference type="NCBI Taxonomy" id="1690605"/>
    <lineage>
        <taxon>Eukaryota</taxon>
        <taxon>Fungi</taxon>
        <taxon>Dikarya</taxon>
        <taxon>Ascomycota</taxon>
        <taxon>Pezizomycotina</taxon>
        <taxon>Dothideomycetes</taxon>
        <taxon>Dothideomycetidae</taxon>
        <taxon>Mycosphaerellales</taxon>
        <taxon>Extremaceae</taxon>
        <taxon>Vermiconidia</taxon>
    </lineage>
</organism>
<proteinExistence type="predicted"/>
<sequence>MPQDMNGESAIATIFRNLRGSWHLKRSLDSALPGFPSGIFEGTATFTTRKPTAHSIAAELLYAEQGELKTGNGLVLKANRKYIYRYNTDEDKISAWFVKEETKQNDGAEEVDYLFHDLEMEQSERGWVCRGEHLCELDMYWAYYEFRLPKAFQEESQMDVFGVRYKVKGPQKDYTSDAAYQRNIIAKMPQLSPSIAATPSSKLTAMPSRLEDTLLRCEKVNGKVRETLFACLDDGISLRRMRLVSRPLRDLVDKHPGRAFRQLYIRAPDLGTNTTNLETVAPLCYTLTIKVGFPELGHAQNTRPSGEQRRRSKPNDEQPRRSRELMQSLWERRSLLPSGKKRKSLPPLQQSLESLSLTGANARASIPPAQLPNTERRQQVETRQRWTALLSRFHQLNTLTLRVNGDRAWPGRTEVEDMLVTLRVAIENAGLQNLRTVCLAPVHAMGIIHLRWLGIGTFSEALASGARIWMGIETLDLRIHSPFGGGRLTDVQQTMFKKILYDYLRSFAPSLRCLRLVWLGGEGPSPMALHQDPALVDRPPIKWPKLEELWVGNIIYPNQTITLTRQLARPDTCLRVLRSTRRDSSVEADDPSAWVEVLDAPSRVSQAAIMDRASSIYSQSGQSDTERATFLRPHHRQPSTTAVKMVNLRTQKRLAASVADCGKRKIWLDPNEVNEISNANSRQTIRKLISDGLIIRKPVTMHSRSRAREMTKARRIGRHRGAGKRKGTADARMPTQVMWMRRLRVLRRLLVKYRAAGKIDKHLYHELYHLSKGNTFKHKRALVEHIHKAKAEKARQQQIQNEMDAKRAKNKAARERRVERKEQKKNALLGEDEEEAQPQQP</sequence>
<accession>A0ACC3MY16</accession>
<evidence type="ECO:0000313" key="1">
    <source>
        <dbReference type="EMBL" id="KAK3706190.1"/>
    </source>
</evidence>
<dbReference type="EMBL" id="JAUTXU010000122">
    <property type="protein sequence ID" value="KAK3706190.1"/>
    <property type="molecule type" value="Genomic_DNA"/>
</dbReference>
<evidence type="ECO:0000313" key="2">
    <source>
        <dbReference type="Proteomes" id="UP001281147"/>
    </source>
</evidence>
<reference evidence="1" key="1">
    <citation type="submission" date="2023-07" db="EMBL/GenBank/DDBJ databases">
        <title>Black Yeasts Isolated from many extreme environments.</title>
        <authorList>
            <person name="Coleine C."/>
            <person name="Stajich J.E."/>
            <person name="Selbmann L."/>
        </authorList>
    </citation>
    <scope>NUCLEOTIDE SEQUENCE</scope>
    <source>
        <strain evidence="1">CCFEE 5714</strain>
    </source>
</reference>